<organism evidence="1 2">
    <name type="scientific">Vagococcus fluvialis bH819</name>
    <dbReference type="NCBI Taxonomy" id="1255619"/>
    <lineage>
        <taxon>Bacteria</taxon>
        <taxon>Bacillati</taxon>
        <taxon>Bacillota</taxon>
        <taxon>Bacilli</taxon>
        <taxon>Lactobacillales</taxon>
        <taxon>Enterococcaceae</taxon>
        <taxon>Vagococcus</taxon>
    </lineage>
</organism>
<protein>
    <submittedName>
        <fullName evidence="1">Uncharacterized protein</fullName>
    </submittedName>
</protein>
<accession>A0A1X6WKQ7</accession>
<proteinExistence type="predicted"/>
<sequence length="83" mass="9434">MEIDIYENLETNQLELSILAPEDAVGFFNTTSGYSSFSSSDNSARYKFSLCDDRLTMTKIYTSDSQNSSGPIRPWYLEKINTD</sequence>
<evidence type="ECO:0000313" key="2">
    <source>
        <dbReference type="Proteomes" id="UP000195918"/>
    </source>
</evidence>
<evidence type="ECO:0000313" key="1">
    <source>
        <dbReference type="EMBL" id="SLM84829.1"/>
    </source>
</evidence>
<dbReference type="RefSeq" id="WP_086950480.1">
    <property type="nucleotide sequence ID" value="NZ_FWFD01000004.1"/>
</dbReference>
<dbReference type="AlphaFoldDB" id="A0A1X6WKQ7"/>
<dbReference type="EMBL" id="FWFD01000004">
    <property type="protein sequence ID" value="SLM84829.1"/>
    <property type="molecule type" value="Genomic_DNA"/>
</dbReference>
<gene>
    <name evidence="1" type="ORF">FM121_01960</name>
</gene>
<keyword evidence="2" id="KW-1185">Reference proteome</keyword>
<reference evidence="2" key="1">
    <citation type="submission" date="2017-02" db="EMBL/GenBank/DDBJ databases">
        <authorList>
            <person name="Dridi B."/>
        </authorList>
    </citation>
    <scope>NUCLEOTIDE SEQUENCE [LARGE SCALE GENOMIC DNA]</scope>
    <source>
        <strain evidence="2">bH819</strain>
    </source>
</reference>
<name>A0A1X6WKQ7_9ENTE</name>
<dbReference type="Proteomes" id="UP000195918">
    <property type="component" value="Unassembled WGS sequence"/>
</dbReference>